<dbReference type="Gene3D" id="3.40.50.720">
    <property type="entry name" value="NAD(P)-binding Rossmann-like Domain"/>
    <property type="match status" value="1"/>
</dbReference>
<evidence type="ECO:0000313" key="2">
    <source>
        <dbReference type="Proteomes" id="UP000193689"/>
    </source>
</evidence>
<name>A0A1Y2DSC8_9PEZI</name>
<dbReference type="InterPro" id="IPR003462">
    <property type="entry name" value="ODC_Mu_crystall"/>
</dbReference>
<sequence length="369" mass="40014">MRSHLVHLASAKTAIRHYGSPIKLSIMLILGDREIVSILAGLQSSSCHQLLESLSKALLEYSASRNATEKVIHQPPREVVTTAPGHTTLFMPASNTATTGIKIVTLPGNGEGPRGSINIYTPEGSLIGLLNAEEITAFRTGLASMIAFLKCPFPKSRIVVFGAGKQAEWHVRLALLLAGDSVQSITVINRRSSGVERLRKRWGNTEHKYPKVEIRFIAKDEASDYDSELKGALAASDAIMGCTPSTEPLFPASYLSPGDGQRKQRFISLIGSYKPHMQEVDAETLLSGTKIYVDSKEACLEEAGEIIKANVAESQLVELGEMLAQPNIGPLEGNMVYKCVGMGIMDVIVASELLKIAKNMNIGRILEDF</sequence>
<dbReference type="InterPro" id="IPR036291">
    <property type="entry name" value="NAD(P)-bd_dom_sf"/>
</dbReference>
<dbReference type="AlphaFoldDB" id="A0A1Y2DSC8"/>
<dbReference type="GO" id="GO:0005737">
    <property type="term" value="C:cytoplasm"/>
    <property type="evidence" value="ECO:0007669"/>
    <property type="project" value="TreeGrafter"/>
</dbReference>
<dbReference type="Proteomes" id="UP000193689">
    <property type="component" value="Unassembled WGS sequence"/>
</dbReference>
<dbReference type="InterPro" id="IPR023401">
    <property type="entry name" value="ODC_N"/>
</dbReference>
<reference evidence="1 2" key="1">
    <citation type="submission" date="2016-07" db="EMBL/GenBank/DDBJ databases">
        <title>Pervasive Adenine N6-methylation of Active Genes in Fungi.</title>
        <authorList>
            <consortium name="DOE Joint Genome Institute"/>
            <person name="Mondo S.J."/>
            <person name="Dannebaum R.O."/>
            <person name="Kuo R.C."/>
            <person name="Labutti K."/>
            <person name="Haridas S."/>
            <person name="Kuo A."/>
            <person name="Salamov A."/>
            <person name="Ahrendt S.R."/>
            <person name="Lipzen A."/>
            <person name="Sullivan W."/>
            <person name="Andreopoulos W.B."/>
            <person name="Clum A."/>
            <person name="Lindquist E."/>
            <person name="Daum C."/>
            <person name="Ramamoorthy G.K."/>
            <person name="Gryganskyi A."/>
            <person name="Culley D."/>
            <person name="Magnuson J.K."/>
            <person name="James T.Y."/>
            <person name="O'Malley M.A."/>
            <person name="Stajich J.E."/>
            <person name="Spatafora J.W."/>
            <person name="Visel A."/>
            <person name="Grigoriev I.V."/>
        </authorList>
    </citation>
    <scope>NUCLEOTIDE SEQUENCE [LARGE SCALE GENOMIC DNA]</scope>
    <source>
        <strain evidence="1 2">CBS 129021</strain>
    </source>
</reference>
<comment type="caution">
    <text evidence="1">The sequence shown here is derived from an EMBL/GenBank/DDBJ whole genome shotgun (WGS) entry which is preliminary data.</text>
</comment>
<dbReference type="EMBL" id="MCFJ01000010">
    <property type="protein sequence ID" value="ORY61585.1"/>
    <property type="molecule type" value="Genomic_DNA"/>
</dbReference>
<gene>
    <name evidence="1" type="ORF">BCR38DRAFT_440591</name>
</gene>
<dbReference type="GeneID" id="63776931"/>
<evidence type="ECO:0008006" key="3">
    <source>
        <dbReference type="Google" id="ProtNLM"/>
    </source>
</evidence>
<dbReference type="FunCoup" id="A0A1Y2DSC8">
    <property type="interactions" value="9"/>
</dbReference>
<dbReference type="Pfam" id="PF02423">
    <property type="entry name" value="OCD_Mu_crystall"/>
    <property type="match status" value="1"/>
</dbReference>
<accession>A0A1Y2DSC8</accession>
<organism evidence="1 2">
    <name type="scientific">Pseudomassariella vexata</name>
    <dbReference type="NCBI Taxonomy" id="1141098"/>
    <lineage>
        <taxon>Eukaryota</taxon>
        <taxon>Fungi</taxon>
        <taxon>Dikarya</taxon>
        <taxon>Ascomycota</taxon>
        <taxon>Pezizomycotina</taxon>
        <taxon>Sordariomycetes</taxon>
        <taxon>Xylariomycetidae</taxon>
        <taxon>Amphisphaeriales</taxon>
        <taxon>Pseudomassariaceae</taxon>
        <taxon>Pseudomassariella</taxon>
    </lineage>
</organism>
<protein>
    <recommendedName>
        <fullName evidence="3">Ornithine cyclodeaminase</fullName>
    </recommendedName>
</protein>
<evidence type="ECO:0000313" key="1">
    <source>
        <dbReference type="EMBL" id="ORY61585.1"/>
    </source>
</evidence>
<dbReference type="PANTHER" id="PTHR13812:SF23">
    <property type="entry name" value="PRNX PROTEIN"/>
    <property type="match status" value="1"/>
</dbReference>
<keyword evidence="2" id="KW-1185">Reference proteome</keyword>
<proteinExistence type="predicted"/>
<dbReference type="PANTHER" id="PTHR13812">
    <property type="entry name" value="KETIMINE REDUCTASE MU-CRYSTALLIN"/>
    <property type="match status" value="1"/>
</dbReference>
<dbReference type="STRING" id="1141098.A0A1Y2DSC8"/>
<dbReference type="Gene3D" id="3.30.1780.10">
    <property type="entry name" value="ornithine cyclodeaminase, domain 1"/>
    <property type="match status" value="1"/>
</dbReference>
<dbReference type="SUPFAM" id="SSF51735">
    <property type="entry name" value="NAD(P)-binding Rossmann-fold domains"/>
    <property type="match status" value="1"/>
</dbReference>
<dbReference type="InParanoid" id="A0A1Y2DSC8"/>
<dbReference type="OrthoDB" id="41492at2759"/>
<dbReference type="RefSeq" id="XP_040713662.1">
    <property type="nucleotide sequence ID" value="XM_040860719.1"/>
</dbReference>